<evidence type="ECO:0000313" key="1">
    <source>
        <dbReference type="EMBL" id="KAF2646984.1"/>
    </source>
</evidence>
<keyword evidence="2" id="KW-1185">Reference proteome</keyword>
<name>A0A6A6SLD8_9PLEO</name>
<dbReference type="AlphaFoldDB" id="A0A6A6SLD8"/>
<evidence type="ECO:0008006" key="3">
    <source>
        <dbReference type="Google" id="ProtNLM"/>
    </source>
</evidence>
<organism evidence="1 2">
    <name type="scientific">Lophiostoma macrostomum CBS 122681</name>
    <dbReference type="NCBI Taxonomy" id="1314788"/>
    <lineage>
        <taxon>Eukaryota</taxon>
        <taxon>Fungi</taxon>
        <taxon>Dikarya</taxon>
        <taxon>Ascomycota</taxon>
        <taxon>Pezizomycotina</taxon>
        <taxon>Dothideomycetes</taxon>
        <taxon>Pleosporomycetidae</taxon>
        <taxon>Pleosporales</taxon>
        <taxon>Lophiostomataceae</taxon>
        <taxon>Lophiostoma</taxon>
    </lineage>
</organism>
<proteinExistence type="predicted"/>
<accession>A0A6A6SLD8</accession>
<dbReference type="OrthoDB" id="3205788at2759"/>
<sequence length="61" mass="6698">MRWAITVANFNLKLTYQPGTTNIVANALSQLQPQKLEIAALDTFIASPSLDNPNTLIDQVL</sequence>
<gene>
    <name evidence="1" type="ORF">K491DRAFT_723865</name>
</gene>
<reference evidence="1" key="1">
    <citation type="journal article" date="2020" name="Stud. Mycol.">
        <title>101 Dothideomycetes genomes: a test case for predicting lifestyles and emergence of pathogens.</title>
        <authorList>
            <person name="Haridas S."/>
            <person name="Albert R."/>
            <person name="Binder M."/>
            <person name="Bloem J."/>
            <person name="Labutti K."/>
            <person name="Salamov A."/>
            <person name="Andreopoulos B."/>
            <person name="Baker S."/>
            <person name="Barry K."/>
            <person name="Bills G."/>
            <person name="Bluhm B."/>
            <person name="Cannon C."/>
            <person name="Castanera R."/>
            <person name="Culley D."/>
            <person name="Daum C."/>
            <person name="Ezra D."/>
            <person name="Gonzalez J."/>
            <person name="Henrissat B."/>
            <person name="Kuo A."/>
            <person name="Liang C."/>
            <person name="Lipzen A."/>
            <person name="Lutzoni F."/>
            <person name="Magnuson J."/>
            <person name="Mondo S."/>
            <person name="Nolan M."/>
            <person name="Ohm R."/>
            <person name="Pangilinan J."/>
            <person name="Park H.-J."/>
            <person name="Ramirez L."/>
            <person name="Alfaro M."/>
            <person name="Sun H."/>
            <person name="Tritt A."/>
            <person name="Yoshinaga Y."/>
            <person name="Zwiers L.-H."/>
            <person name="Turgeon B."/>
            <person name="Goodwin S."/>
            <person name="Spatafora J."/>
            <person name="Crous P."/>
            <person name="Grigoriev I."/>
        </authorList>
    </citation>
    <scope>NUCLEOTIDE SEQUENCE</scope>
    <source>
        <strain evidence="1">CBS 122681</strain>
    </source>
</reference>
<evidence type="ECO:0000313" key="2">
    <source>
        <dbReference type="Proteomes" id="UP000799324"/>
    </source>
</evidence>
<protein>
    <recommendedName>
        <fullName evidence="3">Reverse transcriptase RNase H-like domain-containing protein</fullName>
    </recommendedName>
</protein>
<dbReference type="Proteomes" id="UP000799324">
    <property type="component" value="Unassembled WGS sequence"/>
</dbReference>
<dbReference type="EMBL" id="MU004842">
    <property type="protein sequence ID" value="KAF2646984.1"/>
    <property type="molecule type" value="Genomic_DNA"/>
</dbReference>